<dbReference type="InterPro" id="IPR046536">
    <property type="entry name" value="DUF6601"/>
</dbReference>
<name>A0A3D8QFX5_9HELO</name>
<keyword evidence="1" id="KW-1133">Transmembrane helix</keyword>
<dbReference type="AlphaFoldDB" id="A0A3D8QFX5"/>
<proteinExistence type="predicted"/>
<feature type="transmembrane region" description="Helical" evidence="1">
    <location>
        <begin position="222"/>
        <end position="246"/>
    </location>
</feature>
<accession>A0A3D8QFX5</accession>
<dbReference type="PANTHER" id="PTHR34414:SF1">
    <property type="entry name" value="SUBTILISIN-LIKE SERINE PROTEASE"/>
    <property type="match status" value="1"/>
</dbReference>
<evidence type="ECO:0000256" key="1">
    <source>
        <dbReference type="SAM" id="Phobius"/>
    </source>
</evidence>
<dbReference type="PANTHER" id="PTHR34414">
    <property type="entry name" value="HET DOMAIN-CONTAINING PROTEIN-RELATED"/>
    <property type="match status" value="1"/>
</dbReference>
<dbReference type="Pfam" id="PF20246">
    <property type="entry name" value="DUF6601"/>
    <property type="match status" value="1"/>
</dbReference>
<dbReference type="EMBL" id="PDLM01000015">
    <property type="protein sequence ID" value="RDW60588.1"/>
    <property type="molecule type" value="Genomic_DNA"/>
</dbReference>
<dbReference type="OrthoDB" id="5086500at2759"/>
<feature type="transmembrane region" description="Helical" evidence="1">
    <location>
        <begin position="258"/>
        <end position="285"/>
    </location>
</feature>
<comment type="caution">
    <text evidence="2">The sequence shown here is derived from an EMBL/GenBank/DDBJ whole genome shotgun (WGS) entry which is preliminary data.</text>
</comment>
<dbReference type="Proteomes" id="UP000256645">
    <property type="component" value="Unassembled WGS sequence"/>
</dbReference>
<keyword evidence="3" id="KW-1185">Reference proteome</keyword>
<keyword evidence="1" id="KW-0812">Transmembrane</keyword>
<evidence type="ECO:0000313" key="2">
    <source>
        <dbReference type="EMBL" id="RDW60588.1"/>
    </source>
</evidence>
<organism evidence="2 3">
    <name type="scientific">Coleophoma cylindrospora</name>
    <dbReference type="NCBI Taxonomy" id="1849047"/>
    <lineage>
        <taxon>Eukaryota</taxon>
        <taxon>Fungi</taxon>
        <taxon>Dikarya</taxon>
        <taxon>Ascomycota</taxon>
        <taxon>Pezizomycotina</taxon>
        <taxon>Leotiomycetes</taxon>
        <taxon>Helotiales</taxon>
        <taxon>Dermateaceae</taxon>
        <taxon>Coleophoma</taxon>
    </lineage>
</organism>
<dbReference type="STRING" id="1849047.A0A3D8QFX5"/>
<sequence>MVAPEDYIVPFGSHEIIDTEQLDGTDPIRTADEVIATRARYTAALGQEPLDAIYAHLWSAGSKGNISPLHHQKVLCRTIILTERPDLHLVWFSRIIYIQPLPNPLLNKHFFTTVVLPAPQLYPAVVGFLYSYTKLIAHESDLTLAHELHLVNKAVTWKAWVDFRTAIVQSLGSGAVKPVQIHRRYDYGELRLARLNYIYRLTFRGVTYFTTHREYATYFTEYLTTGITVFAFVTVALTAMQVIVGIEGISRALVETMYRFSIAVLIVVAAFSAAVGVLFGVLFVFNTGLAVAEAFPARSGGKDENHRGLQIPR</sequence>
<protein>
    <submittedName>
        <fullName evidence="2">Uncharacterized protein</fullName>
    </submittedName>
</protein>
<evidence type="ECO:0000313" key="3">
    <source>
        <dbReference type="Proteomes" id="UP000256645"/>
    </source>
</evidence>
<gene>
    <name evidence="2" type="ORF">BP6252_11971</name>
</gene>
<keyword evidence="1" id="KW-0472">Membrane</keyword>
<reference evidence="2 3" key="1">
    <citation type="journal article" date="2018" name="IMA Fungus">
        <title>IMA Genome-F 9: Draft genome sequence of Annulohypoxylon stygium, Aspergillus mulundensis, Berkeleyomyces basicola (syn. Thielaviopsis basicola), Ceratocystis smalleyi, two Cercospora beticola strains, Coleophoma cylindrospora, Fusarium fracticaudum, Phialophora cf. hyalina, and Morchella septimelata.</title>
        <authorList>
            <person name="Wingfield B.D."/>
            <person name="Bills G.F."/>
            <person name="Dong Y."/>
            <person name="Huang W."/>
            <person name="Nel W.J."/>
            <person name="Swalarsk-Parry B.S."/>
            <person name="Vaghefi N."/>
            <person name="Wilken P.M."/>
            <person name="An Z."/>
            <person name="de Beer Z.W."/>
            <person name="De Vos L."/>
            <person name="Chen L."/>
            <person name="Duong T.A."/>
            <person name="Gao Y."/>
            <person name="Hammerbacher A."/>
            <person name="Kikkert J.R."/>
            <person name="Li Y."/>
            <person name="Li H."/>
            <person name="Li K."/>
            <person name="Li Q."/>
            <person name="Liu X."/>
            <person name="Ma X."/>
            <person name="Naidoo K."/>
            <person name="Pethybridge S.J."/>
            <person name="Sun J."/>
            <person name="Steenkamp E.T."/>
            <person name="van der Nest M.A."/>
            <person name="van Wyk S."/>
            <person name="Wingfield M.J."/>
            <person name="Xiong C."/>
            <person name="Yue Q."/>
            <person name="Zhang X."/>
        </authorList>
    </citation>
    <scope>NUCLEOTIDE SEQUENCE [LARGE SCALE GENOMIC DNA]</scope>
    <source>
        <strain evidence="2 3">BP6252</strain>
    </source>
</reference>